<keyword evidence="1" id="KW-0812">Transmembrane</keyword>
<comment type="caution">
    <text evidence="2">The sequence shown here is derived from an EMBL/GenBank/DDBJ whole genome shotgun (WGS) entry which is preliminary data.</text>
</comment>
<dbReference type="AlphaFoldDB" id="A0A1S2LH28"/>
<proteinExistence type="predicted"/>
<reference evidence="2 3" key="1">
    <citation type="submission" date="2016-10" db="EMBL/GenBank/DDBJ databases">
        <title>Draft genome sequences of four alkaliphilic bacteria belonging to the Anaerobacillus genus.</title>
        <authorList>
            <person name="Bassil N.M."/>
            <person name="Lloyd J.R."/>
        </authorList>
    </citation>
    <scope>NUCLEOTIDE SEQUENCE [LARGE SCALE GENOMIC DNA]</scope>
    <source>
        <strain evidence="2 3">DSM 18345</strain>
    </source>
</reference>
<evidence type="ECO:0000313" key="3">
    <source>
        <dbReference type="Proteomes" id="UP000179524"/>
    </source>
</evidence>
<keyword evidence="1" id="KW-1133">Transmembrane helix</keyword>
<protein>
    <submittedName>
        <fullName evidence="2">Uncharacterized protein</fullName>
    </submittedName>
</protein>
<feature type="transmembrane region" description="Helical" evidence="1">
    <location>
        <begin position="47"/>
        <end position="64"/>
    </location>
</feature>
<accession>A0A1S2LH28</accession>
<evidence type="ECO:0000313" key="2">
    <source>
        <dbReference type="EMBL" id="OIJ10805.1"/>
    </source>
</evidence>
<evidence type="ECO:0000256" key="1">
    <source>
        <dbReference type="SAM" id="Phobius"/>
    </source>
</evidence>
<keyword evidence="1" id="KW-0472">Membrane</keyword>
<dbReference type="Proteomes" id="UP000179524">
    <property type="component" value="Unassembled WGS sequence"/>
</dbReference>
<dbReference type="EMBL" id="MLQR01000048">
    <property type="protein sequence ID" value="OIJ10805.1"/>
    <property type="molecule type" value="Genomic_DNA"/>
</dbReference>
<sequence length="69" mass="8308">MKFETLTHIILGTTLTFFIVLTIYFLLRLLFAKKEKKDTFTVHFRRTGVITIVLFIVYMSWIFIKKTFL</sequence>
<dbReference type="RefSeq" id="WP_071310863.1">
    <property type="nucleotide sequence ID" value="NZ_MLQR01000048.1"/>
</dbReference>
<feature type="transmembrane region" description="Helical" evidence="1">
    <location>
        <begin position="6"/>
        <end position="27"/>
    </location>
</feature>
<organism evidence="2 3">
    <name type="scientific">Anaerobacillus alkalilacustris</name>
    <dbReference type="NCBI Taxonomy" id="393763"/>
    <lineage>
        <taxon>Bacteria</taxon>
        <taxon>Bacillati</taxon>
        <taxon>Bacillota</taxon>
        <taxon>Bacilli</taxon>
        <taxon>Bacillales</taxon>
        <taxon>Bacillaceae</taxon>
        <taxon>Anaerobacillus</taxon>
    </lineage>
</organism>
<dbReference type="OrthoDB" id="10006604at2"/>
<gene>
    <name evidence="2" type="ORF">BKP37_17235</name>
</gene>
<name>A0A1S2LH28_9BACI</name>
<keyword evidence="3" id="KW-1185">Reference proteome</keyword>